<dbReference type="Proteomes" id="UP000016662">
    <property type="component" value="Unassembled WGS sequence"/>
</dbReference>
<evidence type="ECO:0000313" key="2">
    <source>
        <dbReference type="Proteomes" id="UP000016662"/>
    </source>
</evidence>
<dbReference type="AlphaFoldDB" id="U2KD81"/>
<accession>U2KD81</accession>
<dbReference type="HOGENOM" id="CLU_1554155_0_0_9"/>
<organism evidence="1 2">
    <name type="scientific">Ruminococcus callidus ATCC 27760</name>
    <dbReference type="NCBI Taxonomy" id="411473"/>
    <lineage>
        <taxon>Bacteria</taxon>
        <taxon>Bacillati</taxon>
        <taxon>Bacillota</taxon>
        <taxon>Clostridia</taxon>
        <taxon>Eubacteriales</taxon>
        <taxon>Oscillospiraceae</taxon>
        <taxon>Ruminococcus</taxon>
    </lineage>
</organism>
<gene>
    <name evidence="1" type="ORF">RUMCAL_01138</name>
</gene>
<proteinExistence type="predicted"/>
<dbReference type="STRING" id="411473.RUMCAL_01138"/>
<reference evidence="1 2" key="1">
    <citation type="submission" date="2013-07" db="EMBL/GenBank/DDBJ databases">
        <authorList>
            <person name="Weinstock G."/>
            <person name="Sodergren E."/>
            <person name="Wylie T."/>
            <person name="Fulton L."/>
            <person name="Fulton R."/>
            <person name="Fronick C."/>
            <person name="O'Laughlin M."/>
            <person name="Godfrey J."/>
            <person name="Miner T."/>
            <person name="Herter B."/>
            <person name="Appelbaum E."/>
            <person name="Cordes M."/>
            <person name="Lek S."/>
            <person name="Wollam A."/>
            <person name="Pepin K.H."/>
            <person name="Palsikar V.B."/>
            <person name="Mitreva M."/>
            <person name="Wilson R.K."/>
        </authorList>
    </citation>
    <scope>NUCLEOTIDE SEQUENCE [LARGE SCALE GENOMIC DNA]</scope>
    <source>
        <strain evidence="1 2">ATCC 27760</strain>
    </source>
</reference>
<dbReference type="PATRIC" id="fig|411473.3.peg.940"/>
<dbReference type="EMBL" id="AWVF01000133">
    <property type="protein sequence ID" value="ERJ96496.1"/>
    <property type="molecule type" value="Genomic_DNA"/>
</dbReference>
<comment type="caution">
    <text evidence="1">The sequence shown here is derived from an EMBL/GenBank/DDBJ whole genome shotgun (WGS) entry which is preliminary data.</text>
</comment>
<evidence type="ECO:0000313" key="1">
    <source>
        <dbReference type="EMBL" id="ERJ96496.1"/>
    </source>
</evidence>
<name>U2KD81_9FIRM</name>
<protein>
    <submittedName>
        <fullName evidence="1">Uncharacterized protein</fullName>
    </submittedName>
</protein>
<keyword evidence="2" id="KW-1185">Reference proteome</keyword>
<sequence>MEDLEYGATMRDDDSRAVPLEYDKRFLEDGELDALANYYASIQNEDVELFQSCTVEKYMESLYENAYGGLLDDNAYVTQQKESYEKQLSGDIHFSQILVNDCLKQDETGSNAEYLTGMLNELNEDSNYCTDHMESCKTLTVQPVLTNGTDTVYCDEVTVFLIELDNQYYVCA</sequence>